<dbReference type="EMBL" id="JBGBPQ010000026">
    <property type="protein sequence ID" value="KAL1499050.1"/>
    <property type="molecule type" value="Genomic_DNA"/>
</dbReference>
<dbReference type="InterPro" id="IPR001841">
    <property type="entry name" value="Znf_RING"/>
</dbReference>
<evidence type="ECO:0000313" key="5">
    <source>
        <dbReference type="Proteomes" id="UP001515480"/>
    </source>
</evidence>
<dbReference type="SUPFAM" id="SSF57850">
    <property type="entry name" value="RING/U-box"/>
    <property type="match status" value="1"/>
</dbReference>
<reference evidence="4 5" key="1">
    <citation type="journal article" date="2024" name="Science">
        <title>Giant polyketide synthase enzymes in the biosynthesis of giant marine polyether toxins.</title>
        <authorList>
            <person name="Fallon T.R."/>
            <person name="Shende V.V."/>
            <person name="Wierzbicki I.H."/>
            <person name="Pendleton A.L."/>
            <person name="Watervoot N.F."/>
            <person name="Auber R.P."/>
            <person name="Gonzalez D.J."/>
            <person name="Wisecaver J.H."/>
            <person name="Moore B.S."/>
        </authorList>
    </citation>
    <scope>NUCLEOTIDE SEQUENCE [LARGE SCALE GENOMIC DNA]</scope>
    <source>
        <strain evidence="4 5">12B1</strain>
    </source>
</reference>
<organism evidence="4 5">
    <name type="scientific">Prymnesium parvum</name>
    <name type="common">Toxic golden alga</name>
    <dbReference type="NCBI Taxonomy" id="97485"/>
    <lineage>
        <taxon>Eukaryota</taxon>
        <taxon>Haptista</taxon>
        <taxon>Haptophyta</taxon>
        <taxon>Prymnesiophyceae</taxon>
        <taxon>Prymnesiales</taxon>
        <taxon>Prymnesiaceae</taxon>
        <taxon>Prymnesium</taxon>
    </lineage>
</organism>
<keyword evidence="1" id="KW-0863">Zinc-finger</keyword>
<keyword evidence="1" id="KW-0862">Zinc</keyword>
<keyword evidence="1" id="KW-0479">Metal-binding</keyword>
<name>A0AB34IG67_PRYPA</name>
<dbReference type="PROSITE" id="PS50089">
    <property type="entry name" value="ZF_RING_2"/>
    <property type="match status" value="1"/>
</dbReference>
<evidence type="ECO:0000256" key="1">
    <source>
        <dbReference type="PROSITE-ProRule" id="PRU00175"/>
    </source>
</evidence>
<protein>
    <recommendedName>
        <fullName evidence="3">RING-type domain-containing protein</fullName>
    </recommendedName>
</protein>
<comment type="caution">
    <text evidence="4">The sequence shown here is derived from an EMBL/GenBank/DDBJ whole genome shotgun (WGS) entry which is preliminary data.</text>
</comment>
<dbReference type="GO" id="GO:0008270">
    <property type="term" value="F:zinc ion binding"/>
    <property type="evidence" value="ECO:0007669"/>
    <property type="project" value="UniProtKB-KW"/>
</dbReference>
<gene>
    <name evidence="4" type="ORF">AB1Y20_013566</name>
</gene>
<evidence type="ECO:0000313" key="4">
    <source>
        <dbReference type="EMBL" id="KAL1499050.1"/>
    </source>
</evidence>
<accession>A0AB34IG67</accession>
<feature type="domain" description="RING-type" evidence="3">
    <location>
        <begin position="28"/>
        <end position="79"/>
    </location>
</feature>
<feature type="region of interest" description="Disordered" evidence="2">
    <location>
        <begin position="256"/>
        <end position="276"/>
    </location>
</feature>
<evidence type="ECO:0000256" key="2">
    <source>
        <dbReference type="SAM" id="MobiDB-lite"/>
    </source>
</evidence>
<dbReference type="AlphaFoldDB" id="A0AB34IG67"/>
<evidence type="ECO:0000259" key="3">
    <source>
        <dbReference type="PROSITE" id="PS50089"/>
    </source>
</evidence>
<dbReference type="Proteomes" id="UP001515480">
    <property type="component" value="Unassembled WGS sequence"/>
</dbReference>
<sequence length="276" mass="30563">MQTNSSQPSVSQSKRLGLGRHARQELMCIVCYDTETTATADWHHCYTCTAMWCDACMAAMYETARDHFDDVELSCPQCRGSIPEMQLTTRTRRLTDAAPAGLGCSDAVARELIAYENLLVETVHLCQCEVDGRPHFLLPPACVARVMSRDAVCDIVGEKQGAVSAAKLRRMLRFEDYSGVMDVALDGYTSVLRDGAKVPSVVRFLEWMKKDLLEMAGQGCVRITGLCHSVDHAIEKARLLEAPLLASGFVGSRTRSKRRLGGAEESAKKTKKTRRR</sequence>
<proteinExistence type="predicted"/>
<keyword evidence="5" id="KW-1185">Reference proteome</keyword>